<evidence type="ECO:0008006" key="3">
    <source>
        <dbReference type="Google" id="ProtNLM"/>
    </source>
</evidence>
<reference evidence="1 2" key="1">
    <citation type="submission" date="2023-04" db="EMBL/GenBank/DDBJ databases">
        <title>Genome of Basidiobolus ranarum AG-B5.</title>
        <authorList>
            <person name="Stajich J.E."/>
            <person name="Carter-House D."/>
            <person name="Gryganskyi A."/>
        </authorList>
    </citation>
    <scope>NUCLEOTIDE SEQUENCE [LARGE SCALE GENOMIC DNA]</scope>
    <source>
        <strain evidence="1 2">AG-B5</strain>
    </source>
</reference>
<dbReference type="EMBL" id="JASJQH010000400">
    <property type="protein sequence ID" value="KAK9764593.1"/>
    <property type="molecule type" value="Genomic_DNA"/>
</dbReference>
<evidence type="ECO:0000313" key="1">
    <source>
        <dbReference type="EMBL" id="KAK9764593.1"/>
    </source>
</evidence>
<accession>A0ABR2WSU0</accession>
<gene>
    <name evidence="1" type="ORF">K7432_007773</name>
</gene>
<proteinExistence type="predicted"/>
<keyword evidence="2" id="KW-1185">Reference proteome</keyword>
<dbReference type="SUPFAM" id="SSF47954">
    <property type="entry name" value="Cyclin-like"/>
    <property type="match status" value="1"/>
</dbReference>
<evidence type="ECO:0000313" key="2">
    <source>
        <dbReference type="Proteomes" id="UP001479436"/>
    </source>
</evidence>
<protein>
    <recommendedName>
        <fullName evidence="3">Cyclin N-terminal domain-containing protein</fullName>
    </recommendedName>
</protein>
<dbReference type="CDD" id="cd20557">
    <property type="entry name" value="CYCLIN_ScPCL1-like"/>
    <property type="match status" value="1"/>
</dbReference>
<dbReference type="PANTHER" id="PTHR15615">
    <property type="match status" value="1"/>
</dbReference>
<dbReference type="Proteomes" id="UP001479436">
    <property type="component" value="Unassembled WGS sequence"/>
</dbReference>
<name>A0ABR2WSU0_9FUNG</name>
<dbReference type="InterPro" id="IPR013922">
    <property type="entry name" value="Cyclin_PHO80-like"/>
</dbReference>
<organism evidence="1 2">
    <name type="scientific">Basidiobolus ranarum</name>
    <dbReference type="NCBI Taxonomy" id="34480"/>
    <lineage>
        <taxon>Eukaryota</taxon>
        <taxon>Fungi</taxon>
        <taxon>Fungi incertae sedis</taxon>
        <taxon>Zoopagomycota</taxon>
        <taxon>Entomophthoromycotina</taxon>
        <taxon>Basidiobolomycetes</taxon>
        <taxon>Basidiobolales</taxon>
        <taxon>Basidiobolaceae</taxon>
        <taxon>Basidiobolus</taxon>
    </lineage>
</organism>
<comment type="caution">
    <text evidence="1">The sequence shown here is derived from an EMBL/GenBank/DDBJ whole genome shotgun (WGS) entry which is preliminary data.</text>
</comment>
<dbReference type="InterPro" id="IPR036915">
    <property type="entry name" value="Cyclin-like_sf"/>
</dbReference>
<dbReference type="Pfam" id="PF08613">
    <property type="entry name" value="Cyclin"/>
    <property type="match status" value="1"/>
</dbReference>
<sequence>MNALHSYSNNITNPFASKSFHRLSFPASIPATNHIYHDHKYSERYLGSIDLLFGTTPETYYTVLADLISTITYSLCHSTVLGFTSSSGVSADFREYCRGLLRRAQLSTRVIIVGLHYLNRLCQHAPRLCSQVGLEPQLLTVSMLLGMKYHEDVSYNNSAWNKMSGIPISVLNNLEMKFLEILEFDLYFSEGDYEVWIQQLEAMVRTIRNPFANLSQQEYTPRTPVKHRHSMPLMPQQFELPSSPEQVSSKEPCGCELDACNDLVPCPLHMSEYPSLL</sequence>
<dbReference type="Gene3D" id="1.10.472.10">
    <property type="entry name" value="Cyclin-like"/>
    <property type="match status" value="1"/>
</dbReference>
<dbReference type="PANTHER" id="PTHR15615:SF27">
    <property type="entry name" value="PHO85 CYCLIN CLG1"/>
    <property type="match status" value="1"/>
</dbReference>